<dbReference type="PROSITE" id="PS00134">
    <property type="entry name" value="TRYPSIN_HIS"/>
    <property type="match status" value="1"/>
</dbReference>
<dbReference type="AlphaFoldDB" id="A0A3N1HMN0"/>
<dbReference type="InterPro" id="IPR009003">
    <property type="entry name" value="Peptidase_S1_PA"/>
</dbReference>
<evidence type="ECO:0000256" key="1">
    <source>
        <dbReference type="ARBA" id="ARBA00022729"/>
    </source>
</evidence>
<dbReference type="InterPro" id="IPR050966">
    <property type="entry name" value="Glutamyl_endopeptidase"/>
</dbReference>
<comment type="caution">
    <text evidence="3">The sequence shown here is derived from an EMBL/GenBank/DDBJ whole genome shotgun (WGS) entry which is preliminary data.</text>
</comment>
<gene>
    <name evidence="3" type="ORF">EDC03_1310</name>
</gene>
<dbReference type="InterPro" id="IPR018114">
    <property type="entry name" value="TRYPSIN_HIS"/>
</dbReference>
<dbReference type="InParanoid" id="A0A3N1HMN0"/>
<evidence type="ECO:0000313" key="4">
    <source>
        <dbReference type="Proteomes" id="UP000276232"/>
    </source>
</evidence>
<dbReference type="EMBL" id="RJKN01000003">
    <property type="protein sequence ID" value="ROP43716.1"/>
    <property type="molecule type" value="Genomic_DNA"/>
</dbReference>
<reference evidence="3 4" key="1">
    <citation type="journal article" date="2015" name="Stand. Genomic Sci.">
        <title>Genomic Encyclopedia of Bacterial and Archaeal Type Strains, Phase III: the genomes of soil and plant-associated and newly described type strains.</title>
        <authorList>
            <person name="Whitman W.B."/>
            <person name="Woyke T."/>
            <person name="Klenk H.P."/>
            <person name="Zhou Y."/>
            <person name="Lilburn T.G."/>
            <person name="Beck B.J."/>
            <person name="De Vos P."/>
            <person name="Vandamme P."/>
            <person name="Eisen J.A."/>
            <person name="Garrity G."/>
            <person name="Hugenholtz P."/>
            <person name="Kyrpides N.C."/>
        </authorList>
    </citation>
    <scope>NUCLEOTIDE SEQUENCE [LARGE SCALE GENOMIC DNA]</scope>
    <source>
        <strain evidence="3 4">CECT 7306</strain>
    </source>
</reference>
<dbReference type="RefSeq" id="WP_199720006.1">
    <property type="nucleotide sequence ID" value="NZ_RJKN01000003.1"/>
</dbReference>
<dbReference type="PANTHER" id="PTHR15462">
    <property type="entry name" value="SERINE PROTEASE"/>
    <property type="match status" value="1"/>
</dbReference>
<keyword evidence="4" id="KW-1185">Reference proteome</keyword>
<dbReference type="GO" id="GO:0004252">
    <property type="term" value="F:serine-type endopeptidase activity"/>
    <property type="evidence" value="ECO:0007669"/>
    <property type="project" value="InterPro"/>
</dbReference>
<organism evidence="3 4">
    <name type="scientific">Pseudokineococcus lusitanus</name>
    <dbReference type="NCBI Taxonomy" id="763993"/>
    <lineage>
        <taxon>Bacteria</taxon>
        <taxon>Bacillati</taxon>
        <taxon>Actinomycetota</taxon>
        <taxon>Actinomycetes</taxon>
        <taxon>Kineosporiales</taxon>
        <taxon>Kineosporiaceae</taxon>
        <taxon>Pseudokineococcus</taxon>
    </lineage>
</organism>
<name>A0A3N1HMN0_9ACTN</name>
<dbReference type="Proteomes" id="UP000276232">
    <property type="component" value="Unassembled WGS sequence"/>
</dbReference>
<dbReference type="Gene3D" id="2.40.10.10">
    <property type="entry name" value="Trypsin-like serine proteases"/>
    <property type="match status" value="2"/>
</dbReference>
<dbReference type="PANTHER" id="PTHR15462:SF19">
    <property type="entry name" value="PEPTIDASE S1 DOMAIN-CONTAINING PROTEIN"/>
    <property type="match status" value="1"/>
</dbReference>
<feature type="chain" id="PRO_5018313897" description="V8-like Glu-specific endopeptidase" evidence="2">
    <location>
        <begin position="28"/>
        <end position="341"/>
    </location>
</feature>
<feature type="signal peptide" evidence="2">
    <location>
        <begin position="1"/>
        <end position="27"/>
    </location>
</feature>
<sequence length="341" mass="33515">MTRRLAALVLGPGIVLGAALAAAPAQAAPAPAAAATATGADTADERSAVAGSWTAERMRAATPGSVLVEDAAAEAERALAAGTPSSAVAGGTAEVVDGVLGAAAVPGGLLSALAPTAAGVPWAGGGQVVATTGKVFFTLGGEDYVCSASSVASDNLSTVLTAGHCLYGEGAFASDFVFVPGYDEGAAPYGRWTATDLVTTPQWEASEDLNFDVGFAVVGRNGSGQALADVVGAQGIGFNQARGQQTSSFGYPAAAPYDGESLQYCAGVVRDDLLGSTDQGLTCGMTGGSSGGPWYSGFDEATGSGVATSVNSFKYTADPTTMYGPYLGDQASATYATAAAS</sequence>
<evidence type="ECO:0008006" key="5">
    <source>
        <dbReference type="Google" id="ProtNLM"/>
    </source>
</evidence>
<dbReference type="InterPro" id="IPR043504">
    <property type="entry name" value="Peptidase_S1_PA_chymotrypsin"/>
</dbReference>
<proteinExistence type="predicted"/>
<keyword evidence="1 2" id="KW-0732">Signal</keyword>
<dbReference type="SUPFAM" id="SSF50494">
    <property type="entry name" value="Trypsin-like serine proteases"/>
    <property type="match status" value="1"/>
</dbReference>
<evidence type="ECO:0000256" key="2">
    <source>
        <dbReference type="SAM" id="SignalP"/>
    </source>
</evidence>
<dbReference type="GO" id="GO:0006508">
    <property type="term" value="P:proteolysis"/>
    <property type="evidence" value="ECO:0007669"/>
    <property type="project" value="InterPro"/>
</dbReference>
<evidence type="ECO:0000313" key="3">
    <source>
        <dbReference type="EMBL" id="ROP43716.1"/>
    </source>
</evidence>
<protein>
    <recommendedName>
        <fullName evidence="5">V8-like Glu-specific endopeptidase</fullName>
    </recommendedName>
</protein>
<accession>A0A3N1HMN0</accession>